<dbReference type="EMBL" id="FOHI01000011">
    <property type="protein sequence ID" value="SET65209.1"/>
    <property type="molecule type" value="Genomic_DNA"/>
</dbReference>
<name>A0A1I0G302_9PROT</name>
<dbReference type="SUPFAM" id="SSF51126">
    <property type="entry name" value="Pectin lyase-like"/>
    <property type="match status" value="1"/>
</dbReference>
<dbReference type="InterPro" id="IPR013783">
    <property type="entry name" value="Ig-like_fold"/>
</dbReference>
<gene>
    <name evidence="1" type="ORF">SAMN05216412_11166</name>
</gene>
<accession>A0A1I0G302</accession>
<proteinExistence type="predicted"/>
<sequence>MIINDCFKIRNLILAATLGIGLTLVNHATAQRRVLPDLVVTDLTGPTTIIHTRGVEIRIPIEFVVKNRSTTPAPSFETGIQYNYNSETPSVAPFNAFPEFGPRKLGPRILGAPEPPLMFKGTVRVPSRLNEVIFLRVIADYCPIPVRPKGCRVAESNETNNKSEPISTYICKPGPLPPSNLVQGISDLGPLPEGMPIAWPTPPSIPSRRDVIIDSGNFQDSYAGSDKSGTRFLFQDNIDEPVSVDASDVEIVIMPGFKLRNIELVGPVHRVKITGGGEVGRIRATMANTPETAIATNEDSGYITDVLIDGITLNNSQEDPLCETDGNDCDGVTFRGVRRGAVINSTISSLVYPMAAWNPLSTPPIAAQNKDIIIANNRLHSKGYTRDDSTPVSEATVRMHDSVNTVTVHNRLQNGSSDSAGGKHNYRIHGHPSKGGASYAYAACNLFVNTGAMIGEGGYDPAPPHEDVRHYWFNSNLFYQRADSLYQMGLTPDVAVHDAETRGNRAYSNLHTRFYSPDNRPADWIIRDNVVKRYGDDVRPPD</sequence>
<dbReference type="AlphaFoldDB" id="A0A1I0G302"/>
<dbReference type="Proteomes" id="UP000183339">
    <property type="component" value="Unassembled WGS sequence"/>
</dbReference>
<dbReference type="RefSeq" id="WP_074709192.1">
    <property type="nucleotide sequence ID" value="NZ_FOHI01000011.1"/>
</dbReference>
<protein>
    <submittedName>
        <fullName evidence="1">Uncharacterized protein</fullName>
    </submittedName>
</protein>
<organism evidence="1 2">
    <name type="scientific">Nitrosospira multiformis</name>
    <dbReference type="NCBI Taxonomy" id="1231"/>
    <lineage>
        <taxon>Bacteria</taxon>
        <taxon>Pseudomonadati</taxon>
        <taxon>Pseudomonadota</taxon>
        <taxon>Betaproteobacteria</taxon>
        <taxon>Nitrosomonadales</taxon>
        <taxon>Nitrosomonadaceae</taxon>
        <taxon>Nitrosospira</taxon>
    </lineage>
</organism>
<dbReference type="InterPro" id="IPR011050">
    <property type="entry name" value="Pectin_lyase_fold/virulence"/>
</dbReference>
<evidence type="ECO:0000313" key="1">
    <source>
        <dbReference type="EMBL" id="SET65209.1"/>
    </source>
</evidence>
<reference evidence="1 2" key="1">
    <citation type="submission" date="2016-10" db="EMBL/GenBank/DDBJ databases">
        <authorList>
            <person name="de Groot N.N."/>
        </authorList>
    </citation>
    <scope>NUCLEOTIDE SEQUENCE [LARGE SCALE GENOMIC DNA]</scope>
    <source>
        <strain evidence="1 2">Nl7</strain>
    </source>
</reference>
<evidence type="ECO:0000313" key="2">
    <source>
        <dbReference type="Proteomes" id="UP000183339"/>
    </source>
</evidence>
<dbReference type="Gene3D" id="2.60.40.10">
    <property type="entry name" value="Immunoglobulins"/>
    <property type="match status" value="1"/>
</dbReference>